<dbReference type="AlphaFoldDB" id="A0A9N8HY62"/>
<sequence length="102" mass="11503">MNLPRPPSNRDMTSHPNQSSSKHVPSIGMHSRQMDQEEIWIRGIFSFLGMGHYAFVAPVCKQMKDLGFSIVGVSQYGLRAKITRGYAGDRSPYRLQTTSYVP</sequence>
<dbReference type="EMBL" id="CAICTM010002718">
    <property type="protein sequence ID" value="CAB9530037.1"/>
    <property type="molecule type" value="Genomic_DNA"/>
</dbReference>
<name>A0A9N8HY62_9STRA</name>
<evidence type="ECO:0000313" key="2">
    <source>
        <dbReference type="EMBL" id="CAB9530037.1"/>
    </source>
</evidence>
<feature type="region of interest" description="Disordered" evidence="1">
    <location>
        <begin position="1"/>
        <end position="30"/>
    </location>
</feature>
<proteinExistence type="predicted"/>
<reference evidence="2" key="1">
    <citation type="submission" date="2020-06" db="EMBL/GenBank/DDBJ databases">
        <authorList>
            <consortium name="Plant Systems Biology data submission"/>
        </authorList>
    </citation>
    <scope>NUCLEOTIDE SEQUENCE</scope>
    <source>
        <strain evidence="2">D6</strain>
    </source>
</reference>
<gene>
    <name evidence="2" type="ORF">SEMRO_2720_G335451.1</name>
</gene>
<feature type="compositionally biased region" description="Polar residues" evidence="1">
    <location>
        <begin position="10"/>
        <end position="23"/>
    </location>
</feature>
<organism evidence="2 3">
    <name type="scientific">Seminavis robusta</name>
    <dbReference type="NCBI Taxonomy" id="568900"/>
    <lineage>
        <taxon>Eukaryota</taxon>
        <taxon>Sar</taxon>
        <taxon>Stramenopiles</taxon>
        <taxon>Ochrophyta</taxon>
        <taxon>Bacillariophyta</taxon>
        <taxon>Bacillariophyceae</taxon>
        <taxon>Bacillariophycidae</taxon>
        <taxon>Naviculales</taxon>
        <taxon>Naviculaceae</taxon>
        <taxon>Seminavis</taxon>
    </lineage>
</organism>
<protein>
    <submittedName>
        <fullName evidence="2">Uncharacterized protein</fullName>
    </submittedName>
</protein>
<accession>A0A9N8HY62</accession>
<dbReference type="Proteomes" id="UP001153069">
    <property type="component" value="Unassembled WGS sequence"/>
</dbReference>
<evidence type="ECO:0000313" key="3">
    <source>
        <dbReference type="Proteomes" id="UP001153069"/>
    </source>
</evidence>
<evidence type="ECO:0000256" key="1">
    <source>
        <dbReference type="SAM" id="MobiDB-lite"/>
    </source>
</evidence>
<comment type="caution">
    <text evidence="2">The sequence shown here is derived from an EMBL/GenBank/DDBJ whole genome shotgun (WGS) entry which is preliminary data.</text>
</comment>
<keyword evidence="3" id="KW-1185">Reference proteome</keyword>